<accession>A0A2W5ZIM2</accession>
<gene>
    <name evidence="3" type="ORF">DLM65_03425</name>
</gene>
<reference evidence="3 4" key="1">
    <citation type="journal article" date="2017" name="Nature">
        <title>Atmospheric trace gases support primary production in Antarctic desert surface soil.</title>
        <authorList>
            <person name="Ji M."/>
            <person name="Greening C."/>
            <person name="Vanwonterghem I."/>
            <person name="Carere C.R."/>
            <person name="Bay S.K."/>
            <person name="Steen J.A."/>
            <person name="Montgomery K."/>
            <person name="Lines T."/>
            <person name="Beardall J."/>
            <person name="van Dorst J."/>
            <person name="Snape I."/>
            <person name="Stott M.B."/>
            <person name="Hugenholtz P."/>
            <person name="Ferrari B.C."/>
        </authorList>
    </citation>
    <scope>NUCLEOTIDE SEQUENCE [LARGE SCALE GENOMIC DNA]</scope>
    <source>
        <strain evidence="3">RRmetagenome_bin12</strain>
    </source>
</reference>
<organism evidence="3 4">
    <name type="scientific">Candidatus Aeolococcus gillhamiae</name>
    <dbReference type="NCBI Taxonomy" id="3127015"/>
    <lineage>
        <taxon>Bacteria</taxon>
        <taxon>Bacillati</taxon>
        <taxon>Candidatus Dormiibacterota</taxon>
        <taxon>Candidatus Dormibacteria</taxon>
        <taxon>Candidatus Aeolococcales</taxon>
        <taxon>Candidatus Aeolococcaceae</taxon>
        <taxon>Candidatus Aeolococcus</taxon>
    </lineage>
</organism>
<evidence type="ECO:0000313" key="4">
    <source>
        <dbReference type="Proteomes" id="UP000248724"/>
    </source>
</evidence>
<protein>
    <recommendedName>
        <fullName evidence="2">Mce/MlaD domain-containing protein</fullName>
    </recommendedName>
</protein>
<evidence type="ECO:0000256" key="1">
    <source>
        <dbReference type="SAM" id="Phobius"/>
    </source>
</evidence>
<keyword evidence="1" id="KW-0472">Membrane</keyword>
<dbReference type="AlphaFoldDB" id="A0A2W5ZIM2"/>
<comment type="caution">
    <text evidence="3">The sequence shown here is derived from an EMBL/GenBank/DDBJ whole genome shotgun (WGS) entry which is preliminary data.</text>
</comment>
<evidence type="ECO:0000259" key="2">
    <source>
        <dbReference type="Pfam" id="PF02470"/>
    </source>
</evidence>
<name>A0A2W5ZIM2_9BACT</name>
<dbReference type="Proteomes" id="UP000248724">
    <property type="component" value="Unassembled WGS sequence"/>
</dbReference>
<keyword evidence="1" id="KW-0812">Transmembrane</keyword>
<dbReference type="InterPro" id="IPR052336">
    <property type="entry name" value="MlaD_Phospholipid_Transporter"/>
</dbReference>
<feature type="domain" description="Mce/MlaD" evidence="2">
    <location>
        <begin position="46"/>
        <end position="122"/>
    </location>
</feature>
<dbReference type="InterPro" id="IPR003399">
    <property type="entry name" value="Mce/MlaD"/>
</dbReference>
<keyword evidence="1" id="KW-1133">Transmembrane helix</keyword>
<proteinExistence type="predicted"/>
<sequence length="459" mass="47758">MLMSGTGRRGGFNPLIAGFIASAVIVLLLGTLVKINLDLAAPWASTHTMTAQVTDVDGISSGSDVRIAGRAVGQVTSVTAQGNYSTVTFHLDNSNWPLPGDTSASIRLATLLGQKYLQLSPGSDWAHTFSDNAVIALKATKPVVDFDQILNTFNKPTRDALTSLVRTAATAVKGQEGTLQQLIPDLRDLSVHSVAPTGELVKRNADINNILVNLGTTADQLNQSGNDLVGVIDNMNTITGALASNQGALEGYIANTDALNLNTNAVLSGGKDAAFNAGLKLLAPFTTQLDQLMTTLVPETFHFATDTSPSTHQHIYQDALNLVFEIGPATAQSDRSGFFLRQYANGVDPCGLIGPTCVATTLPVAPPIPGGTGGLPCLPPLPCITLPSGPGLPALNLPVRPSLPAIPTLPAVPTLPPILATPTPLPTPTALPLPCVPGITCGQQASYETATPLARWGWL</sequence>
<dbReference type="PANTHER" id="PTHR33371:SF4">
    <property type="entry name" value="INTERMEMBRANE PHOSPHOLIPID TRANSPORT SYSTEM BINDING PROTEIN MLAD"/>
    <property type="match status" value="1"/>
</dbReference>
<dbReference type="Pfam" id="PF02470">
    <property type="entry name" value="MlaD"/>
    <property type="match status" value="1"/>
</dbReference>
<dbReference type="EMBL" id="QHBU01000062">
    <property type="protein sequence ID" value="PZR82656.1"/>
    <property type="molecule type" value="Genomic_DNA"/>
</dbReference>
<evidence type="ECO:0000313" key="3">
    <source>
        <dbReference type="EMBL" id="PZR82656.1"/>
    </source>
</evidence>
<feature type="transmembrane region" description="Helical" evidence="1">
    <location>
        <begin position="12"/>
        <end position="33"/>
    </location>
</feature>
<dbReference type="PANTHER" id="PTHR33371">
    <property type="entry name" value="INTERMEMBRANE PHOSPHOLIPID TRANSPORT SYSTEM BINDING PROTEIN MLAD-RELATED"/>
    <property type="match status" value="1"/>
</dbReference>